<sequence length="102" mass="11596">MEMCCSTTYLDELEGLLQPINILLQIWEVISMDFITGLPPSSGFLVIFIVVGRPTKYAHFKSLHTGFTAMKVVALFVHMIYKLHGLPKTILSDWCLVFLSKF</sequence>
<protein>
    <submittedName>
        <fullName evidence="1">Uncharacterized protein</fullName>
    </submittedName>
</protein>
<gene>
    <name evidence="1" type="ORF">Patl1_05356</name>
</gene>
<proteinExistence type="predicted"/>
<dbReference type="EMBL" id="CM047899">
    <property type="protein sequence ID" value="KAJ0100967.1"/>
    <property type="molecule type" value="Genomic_DNA"/>
</dbReference>
<organism evidence="1 2">
    <name type="scientific">Pistacia atlantica</name>
    <dbReference type="NCBI Taxonomy" id="434234"/>
    <lineage>
        <taxon>Eukaryota</taxon>
        <taxon>Viridiplantae</taxon>
        <taxon>Streptophyta</taxon>
        <taxon>Embryophyta</taxon>
        <taxon>Tracheophyta</taxon>
        <taxon>Spermatophyta</taxon>
        <taxon>Magnoliopsida</taxon>
        <taxon>eudicotyledons</taxon>
        <taxon>Gunneridae</taxon>
        <taxon>Pentapetalae</taxon>
        <taxon>rosids</taxon>
        <taxon>malvids</taxon>
        <taxon>Sapindales</taxon>
        <taxon>Anacardiaceae</taxon>
        <taxon>Pistacia</taxon>
    </lineage>
</organism>
<name>A0ACC1BPF7_9ROSI</name>
<evidence type="ECO:0000313" key="1">
    <source>
        <dbReference type="EMBL" id="KAJ0100967.1"/>
    </source>
</evidence>
<dbReference type="Proteomes" id="UP001164250">
    <property type="component" value="Chromosome 3"/>
</dbReference>
<reference evidence="2" key="1">
    <citation type="journal article" date="2023" name="G3 (Bethesda)">
        <title>Genome assembly and association tests identify interacting loci associated with vigor, precocity, and sex in interspecific pistachio rootstocks.</title>
        <authorList>
            <person name="Palmer W."/>
            <person name="Jacygrad E."/>
            <person name="Sagayaradj S."/>
            <person name="Cavanaugh K."/>
            <person name="Han R."/>
            <person name="Bertier L."/>
            <person name="Beede B."/>
            <person name="Kafkas S."/>
            <person name="Golino D."/>
            <person name="Preece J."/>
            <person name="Michelmore R."/>
        </authorList>
    </citation>
    <scope>NUCLEOTIDE SEQUENCE [LARGE SCALE GENOMIC DNA]</scope>
</reference>
<evidence type="ECO:0000313" key="2">
    <source>
        <dbReference type="Proteomes" id="UP001164250"/>
    </source>
</evidence>
<keyword evidence="2" id="KW-1185">Reference proteome</keyword>
<accession>A0ACC1BPF7</accession>
<comment type="caution">
    <text evidence="1">The sequence shown here is derived from an EMBL/GenBank/DDBJ whole genome shotgun (WGS) entry which is preliminary data.</text>
</comment>